<evidence type="ECO:0000256" key="3">
    <source>
        <dbReference type="ARBA" id="ARBA00023274"/>
    </source>
</evidence>
<reference evidence="7" key="1">
    <citation type="journal article" date="2019" name="Int. J. Syst. Evol. Microbiol.">
        <title>Halobacteriovorax valvorus sp. nov., a novel prokaryotic predator isolated from coastal seawater of China.</title>
        <authorList>
            <person name="Chen M.-X."/>
        </authorList>
    </citation>
    <scope>NUCLEOTIDE SEQUENCE [LARGE SCALE GENOMIC DNA]</scope>
    <source>
        <strain evidence="7">BL9</strain>
    </source>
</reference>
<keyword evidence="4 5" id="KW-0694">RNA-binding</keyword>
<evidence type="ECO:0000313" key="7">
    <source>
        <dbReference type="Proteomes" id="UP000443582"/>
    </source>
</evidence>
<dbReference type="Pfam" id="PF00829">
    <property type="entry name" value="Ribosomal_L21p"/>
    <property type="match status" value="1"/>
</dbReference>
<proteinExistence type="inferred from homology"/>
<dbReference type="HAMAP" id="MF_01363">
    <property type="entry name" value="Ribosomal_bL21"/>
    <property type="match status" value="1"/>
</dbReference>
<keyword evidence="4 5" id="KW-0699">rRNA-binding</keyword>
<evidence type="ECO:0000256" key="2">
    <source>
        <dbReference type="ARBA" id="ARBA00022980"/>
    </source>
</evidence>
<keyword evidence="3 4" id="KW-0687">Ribonucleoprotein</keyword>
<comment type="function">
    <text evidence="4 5">This protein binds to 23S rRNA in the presence of protein L20.</text>
</comment>
<dbReference type="PANTHER" id="PTHR21349:SF0">
    <property type="entry name" value="LARGE RIBOSOMAL SUBUNIT PROTEIN BL21M"/>
    <property type="match status" value="1"/>
</dbReference>
<accession>A0ABY0IJM9</accession>
<dbReference type="EMBL" id="QDKL01000001">
    <property type="protein sequence ID" value="RZF22685.1"/>
    <property type="molecule type" value="Genomic_DNA"/>
</dbReference>
<dbReference type="PANTHER" id="PTHR21349">
    <property type="entry name" value="50S RIBOSOMAL PROTEIN L21"/>
    <property type="match status" value="1"/>
</dbReference>
<evidence type="ECO:0000256" key="4">
    <source>
        <dbReference type="HAMAP-Rule" id="MF_01363"/>
    </source>
</evidence>
<comment type="caution">
    <text evidence="6">The sequence shown here is derived from an EMBL/GenBank/DDBJ whole genome shotgun (WGS) entry which is preliminary data.</text>
</comment>
<dbReference type="RefSeq" id="WP_114705629.1">
    <property type="nucleotide sequence ID" value="NZ_QDKL01000001.1"/>
</dbReference>
<dbReference type="NCBIfam" id="TIGR00061">
    <property type="entry name" value="L21"/>
    <property type="match status" value="1"/>
</dbReference>
<dbReference type="SUPFAM" id="SSF141091">
    <property type="entry name" value="L21p-like"/>
    <property type="match status" value="1"/>
</dbReference>
<dbReference type="InterPro" id="IPR001787">
    <property type="entry name" value="Ribosomal_bL21"/>
</dbReference>
<evidence type="ECO:0000256" key="5">
    <source>
        <dbReference type="RuleBase" id="RU000562"/>
    </source>
</evidence>
<evidence type="ECO:0000256" key="1">
    <source>
        <dbReference type="ARBA" id="ARBA00008563"/>
    </source>
</evidence>
<name>A0ABY0IJM9_9BACT</name>
<comment type="similarity">
    <text evidence="1 4 5">Belongs to the bacterial ribosomal protein bL21 family.</text>
</comment>
<keyword evidence="2 4" id="KW-0689">Ribosomal protein</keyword>
<organism evidence="6 7">
    <name type="scientific">Halobacteriovorax vibrionivorans</name>
    <dbReference type="NCBI Taxonomy" id="2152716"/>
    <lineage>
        <taxon>Bacteria</taxon>
        <taxon>Pseudomonadati</taxon>
        <taxon>Bdellovibrionota</taxon>
        <taxon>Bacteriovoracia</taxon>
        <taxon>Bacteriovoracales</taxon>
        <taxon>Halobacteriovoraceae</taxon>
        <taxon>Halobacteriovorax</taxon>
    </lineage>
</organism>
<dbReference type="Proteomes" id="UP000443582">
    <property type="component" value="Unassembled WGS sequence"/>
</dbReference>
<dbReference type="InterPro" id="IPR036164">
    <property type="entry name" value="bL21-like_sf"/>
</dbReference>
<dbReference type="InterPro" id="IPR028909">
    <property type="entry name" value="bL21-like"/>
</dbReference>
<sequence length="101" mass="11280">MYGVVEIQGHQYRVEAGMTIDVQKLDQEAGSTVEFDKVLFVGGESAKVGAPTVDGAKVVAEVVRHDRSRKVIVFKRKPGKYQKKNGHRQHFTTLKIKEVKA</sequence>
<protein>
    <recommendedName>
        <fullName evidence="4">Large ribosomal subunit protein bL21</fullName>
    </recommendedName>
</protein>
<keyword evidence="7" id="KW-1185">Reference proteome</keyword>
<comment type="subunit">
    <text evidence="4">Part of the 50S ribosomal subunit. Contacts protein L20.</text>
</comment>
<evidence type="ECO:0000313" key="6">
    <source>
        <dbReference type="EMBL" id="RZF22685.1"/>
    </source>
</evidence>
<dbReference type="GO" id="GO:0005840">
    <property type="term" value="C:ribosome"/>
    <property type="evidence" value="ECO:0007669"/>
    <property type="project" value="UniProtKB-KW"/>
</dbReference>
<gene>
    <name evidence="4 6" type="primary">rplU</name>
    <name evidence="6" type="ORF">DAY19_02625</name>
</gene>